<evidence type="ECO:0008006" key="3">
    <source>
        <dbReference type="Google" id="ProtNLM"/>
    </source>
</evidence>
<keyword evidence="2" id="KW-1185">Reference proteome</keyword>
<proteinExistence type="predicted"/>
<evidence type="ECO:0000313" key="1">
    <source>
        <dbReference type="EMBL" id="MDR7172838.1"/>
    </source>
</evidence>
<dbReference type="Proteomes" id="UP001251217">
    <property type="component" value="Unassembled WGS sequence"/>
</dbReference>
<evidence type="ECO:0000313" key="2">
    <source>
        <dbReference type="Proteomes" id="UP001251217"/>
    </source>
</evidence>
<organism evidence="1 2">
    <name type="scientific">Nocardia kruczakiae</name>
    <dbReference type="NCBI Taxonomy" id="261477"/>
    <lineage>
        <taxon>Bacteria</taxon>
        <taxon>Bacillati</taxon>
        <taxon>Actinomycetota</taxon>
        <taxon>Actinomycetes</taxon>
        <taxon>Mycobacteriales</taxon>
        <taxon>Nocardiaceae</taxon>
        <taxon>Nocardia</taxon>
    </lineage>
</organism>
<accession>A0ABU1XQM5</accession>
<gene>
    <name evidence="1" type="ORF">J2W56_006604</name>
</gene>
<name>A0ABU1XQM5_9NOCA</name>
<reference evidence="1 2" key="1">
    <citation type="submission" date="2023-07" db="EMBL/GenBank/DDBJ databases">
        <title>Sorghum-associated microbial communities from plants grown in Nebraska, USA.</title>
        <authorList>
            <person name="Schachtman D."/>
        </authorList>
    </citation>
    <scope>NUCLEOTIDE SEQUENCE [LARGE SCALE GENOMIC DNA]</scope>
    <source>
        <strain evidence="1 2">4272</strain>
    </source>
</reference>
<protein>
    <recommendedName>
        <fullName evidence="3">HEAT repeat protein</fullName>
    </recommendedName>
</protein>
<sequence>MRLDRDRSNSRSLAVHALSDIAPHESTVAEVADVVLGYVGGSGATRHDAVQLLDLLVAGVTEDNLVERTRMLAGKARRLARTNETSYVWLGVEALSLELSDHPHPMLLFAHYLSRLISLAQQWDVEFEEQWRWVKEMRGEVGDRLRGVVLAAASDRPLHEAVTHIAGRIKHALTTAEDLRLVQSITGRNPTTEDLQPWVEACGTPSLPLANQCEFPNDWRRMWRWYALLPESVLTAWTPVIARMSQLWGEQPTTAPLIVDQRIEVTLKFTESPPNSLDLSGKPPRDTIMLLTSHASTEGDGANLHEIFERARALEDAVKADPVQWSTAPQEIMEALGSAQFIERYIRGLTASAADIVNSGRDVVSAALACLVSSVDHSHPPQVVGEVAELEGLQMALLELVASLANRDVDLAGQLDELWRACTDVINSVPEDGEVSASPLERVLNSVWGHGLRTMLALAGWEHRKNGTVREQFTQTLDRLLTLVTASGLEFRALLASSRPFLESIADDWLEARLLLLFRNAPFGEQTFELTLKWAHPTAWLCDHCCSDLFEAAKRDAHNAARVIALAVVHEAPGYDLDTVLNRLTNHPSALAEAVEHVAYLVQAVDNDSPTLRVAVAVWHRLLDAGLNPQQASALIGLGRWSFVDRIDDAQWLRLTARTLEQTNGHIAYPTSVADRVARGTVTADSCRVFIQLLDNSDEWDRPYVATKAIAMLRDNPGHAHAVHNGDCGLRIRLIDLGFFDARNNHPSEATLSHTGQRDAPDPG</sequence>
<comment type="caution">
    <text evidence="1">The sequence shown here is derived from an EMBL/GenBank/DDBJ whole genome shotgun (WGS) entry which is preliminary data.</text>
</comment>
<dbReference type="EMBL" id="JAVDWW010000015">
    <property type="protein sequence ID" value="MDR7172838.1"/>
    <property type="molecule type" value="Genomic_DNA"/>
</dbReference>